<feature type="region of interest" description="Disordered" evidence="1">
    <location>
        <begin position="32"/>
        <end position="65"/>
    </location>
</feature>
<feature type="compositionally biased region" description="Low complexity" evidence="1">
    <location>
        <begin position="45"/>
        <end position="61"/>
    </location>
</feature>
<dbReference type="EMBL" id="JAHCVI010000003">
    <property type="protein sequence ID" value="KAG7287445.1"/>
    <property type="molecule type" value="Genomic_DNA"/>
</dbReference>
<dbReference type="Proteomes" id="UP001197093">
    <property type="component" value="Unassembled WGS sequence"/>
</dbReference>
<evidence type="ECO:0000313" key="2">
    <source>
        <dbReference type="EMBL" id="KAG7287445.1"/>
    </source>
</evidence>
<accession>A0AAD4HYJ9</accession>
<evidence type="ECO:0000313" key="3">
    <source>
        <dbReference type="Proteomes" id="UP001197093"/>
    </source>
</evidence>
<organism evidence="2 3">
    <name type="scientific">Staphylotrichum longicolle</name>
    <dbReference type="NCBI Taxonomy" id="669026"/>
    <lineage>
        <taxon>Eukaryota</taxon>
        <taxon>Fungi</taxon>
        <taxon>Dikarya</taxon>
        <taxon>Ascomycota</taxon>
        <taxon>Pezizomycotina</taxon>
        <taxon>Sordariomycetes</taxon>
        <taxon>Sordariomycetidae</taxon>
        <taxon>Sordariales</taxon>
        <taxon>Chaetomiaceae</taxon>
        <taxon>Staphylotrichum</taxon>
    </lineage>
</organism>
<keyword evidence="3" id="KW-1185">Reference proteome</keyword>
<reference evidence="2" key="1">
    <citation type="submission" date="2023-02" db="EMBL/GenBank/DDBJ databases">
        <authorList>
            <person name="Palmer J.M."/>
        </authorList>
    </citation>
    <scope>NUCLEOTIDE SEQUENCE</scope>
    <source>
        <strain evidence="2">FW57</strain>
    </source>
</reference>
<dbReference type="AlphaFoldDB" id="A0AAD4HYJ9"/>
<protein>
    <submittedName>
        <fullName evidence="2">Uncharacterized protein</fullName>
    </submittedName>
</protein>
<comment type="caution">
    <text evidence="2">The sequence shown here is derived from an EMBL/GenBank/DDBJ whole genome shotgun (WGS) entry which is preliminary data.</text>
</comment>
<proteinExistence type="predicted"/>
<evidence type="ECO:0000256" key="1">
    <source>
        <dbReference type="SAM" id="MobiDB-lite"/>
    </source>
</evidence>
<feature type="region of interest" description="Disordered" evidence="1">
    <location>
        <begin position="226"/>
        <end position="250"/>
    </location>
</feature>
<name>A0AAD4HYJ9_9PEZI</name>
<sequence length="250" mass="26611">MHFSREHNGRNHRTGLTDVDISASLGFSVLGADSDHHRQHGQEYAGASTTSTTAGGNTSGSFTPAALHDSAARGATITPSVTTPLRGTETADDISQPIASLLAEFSSSVFQSQAEIAGISSAVADYIAWMRRVPKGNAPPNTSLVYVNVLEAVESRLREMREIAQTRPRAAFRDMVAALQTLGPAGASVCDSLGQLEEVFERQSAEVASFFQTRYNACAALTEQTQNIDRAPSFKKRPGGESGDSSQRPP</sequence>
<gene>
    <name evidence="2" type="ORF">NEMBOFW57_006956</name>
</gene>